<evidence type="ECO:0000313" key="8">
    <source>
        <dbReference type="Proteomes" id="UP000323454"/>
    </source>
</evidence>
<dbReference type="PANTHER" id="PTHR35807">
    <property type="entry name" value="TRANSCRIPTIONAL REGULATOR REDD-RELATED"/>
    <property type="match status" value="1"/>
</dbReference>
<gene>
    <name evidence="7" type="ORF">F0L68_24910</name>
</gene>
<dbReference type="SUPFAM" id="SSF48452">
    <property type="entry name" value="TPR-like"/>
    <property type="match status" value="1"/>
</dbReference>
<dbReference type="InterPro" id="IPR011990">
    <property type="entry name" value="TPR-like_helical_dom_sf"/>
</dbReference>
<dbReference type="PRINTS" id="PR00364">
    <property type="entry name" value="DISEASERSIST"/>
</dbReference>
<dbReference type="GO" id="GO:0000160">
    <property type="term" value="P:phosphorelay signal transduction system"/>
    <property type="evidence" value="ECO:0007669"/>
    <property type="project" value="InterPro"/>
</dbReference>
<dbReference type="Gene3D" id="1.10.10.10">
    <property type="entry name" value="Winged helix-like DNA-binding domain superfamily/Winged helix DNA-binding domain"/>
    <property type="match status" value="1"/>
</dbReference>
<keyword evidence="2" id="KW-0805">Transcription regulation</keyword>
<dbReference type="Gene3D" id="3.40.50.300">
    <property type="entry name" value="P-loop containing nucleotide triphosphate hydrolases"/>
    <property type="match status" value="1"/>
</dbReference>
<evidence type="ECO:0000259" key="6">
    <source>
        <dbReference type="PROSITE" id="PS51755"/>
    </source>
</evidence>
<comment type="similarity">
    <text evidence="1">Belongs to the AfsR/DnrI/RedD regulatory family.</text>
</comment>
<dbReference type="GO" id="GO:0006355">
    <property type="term" value="P:regulation of DNA-templated transcription"/>
    <property type="evidence" value="ECO:0007669"/>
    <property type="project" value="InterPro"/>
</dbReference>
<accession>A0A5B2X346</accession>
<dbReference type="InterPro" id="IPR051677">
    <property type="entry name" value="AfsR-DnrI-RedD_regulator"/>
</dbReference>
<feature type="domain" description="OmpR/PhoB-type" evidence="6">
    <location>
        <begin position="2"/>
        <end position="104"/>
    </location>
</feature>
<dbReference type="EMBL" id="VUOB01000045">
    <property type="protein sequence ID" value="KAA2257542.1"/>
    <property type="molecule type" value="Genomic_DNA"/>
</dbReference>
<dbReference type="InterPro" id="IPR016032">
    <property type="entry name" value="Sig_transdc_resp-reg_C-effctor"/>
</dbReference>
<dbReference type="PANTHER" id="PTHR35807:SF1">
    <property type="entry name" value="TRANSCRIPTIONAL REGULATOR REDD"/>
    <property type="match status" value="1"/>
</dbReference>
<keyword evidence="3 5" id="KW-0238">DNA-binding</keyword>
<dbReference type="InterPro" id="IPR036388">
    <property type="entry name" value="WH-like_DNA-bd_sf"/>
</dbReference>
<dbReference type="Proteomes" id="UP000323454">
    <property type="component" value="Unassembled WGS sequence"/>
</dbReference>
<evidence type="ECO:0000256" key="2">
    <source>
        <dbReference type="ARBA" id="ARBA00023015"/>
    </source>
</evidence>
<dbReference type="Pfam" id="PF00486">
    <property type="entry name" value="Trans_reg_C"/>
    <property type="match status" value="1"/>
</dbReference>
<dbReference type="SUPFAM" id="SSF52540">
    <property type="entry name" value="P-loop containing nucleoside triphosphate hydrolases"/>
    <property type="match status" value="1"/>
</dbReference>
<dbReference type="InterPro" id="IPR005158">
    <property type="entry name" value="BTAD"/>
</dbReference>
<evidence type="ECO:0000256" key="5">
    <source>
        <dbReference type="PROSITE-ProRule" id="PRU01091"/>
    </source>
</evidence>
<evidence type="ECO:0000256" key="4">
    <source>
        <dbReference type="ARBA" id="ARBA00023163"/>
    </source>
</evidence>
<dbReference type="InterPro" id="IPR001867">
    <property type="entry name" value="OmpR/PhoB-type_DNA-bd"/>
</dbReference>
<organism evidence="7 8">
    <name type="scientific">Solihabitans fulvus</name>
    <dbReference type="NCBI Taxonomy" id="1892852"/>
    <lineage>
        <taxon>Bacteria</taxon>
        <taxon>Bacillati</taxon>
        <taxon>Actinomycetota</taxon>
        <taxon>Actinomycetes</taxon>
        <taxon>Pseudonocardiales</taxon>
        <taxon>Pseudonocardiaceae</taxon>
        <taxon>Solihabitans</taxon>
    </lineage>
</organism>
<reference evidence="7 8" key="2">
    <citation type="submission" date="2019-09" db="EMBL/GenBank/DDBJ databases">
        <authorList>
            <person name="Jin C."/>
        </authorList>
    </citation>
    <scope>NUCLEOTIDE SEQUENCE [LARGE SCALE GENOMIC DNA]</scope>
    <source>
        <strain evidence="7 8">AN110305</strain>
    </source>
</reference>
<dbReference type="AlphaFoldDB" id="A0A5B2X346"/>
<dbReference type="GO" id="GO:0043531">
    <property type="term" value="F:ADP binding"/>
    <property type="evidence" value="ECO:0007669"/>
    <property type="project" value="InterPro"/>
</dbReference>
<keyword evidence="8" id="KW-1185">Reference proteome</keyword>
<proteinExistence type="inferred from homology"/>
<dbReference type="Gene3D" id="1.25.40.10">
    <property type="entry name" value="Tetratricopeptide repeat domain"/>
    <property type="match status" value="1"/>
</dbReference>
<dbReference type="Pfam" id="PF03704">
    <property type="entry name" value="BTAD"/>
    <property type="match status" value="1"/>
</dbReference>
<evidence type="ECO:0000256" key="3">
    <source>
        <dbReference type="ARBA" id="ARBA00023125"/>
    </source>
</evidence>
<evidence type="ECO:0000313" key="7">
    <source>
        <dbReference type="EMBL" id="KAA2257542.1"/>
    </source>
</evidence>
<dbReference type="InterPro" id="IPR002182">
    <property type="entry name" value="NB-ARC"/>
</dbReference>
<feature type="DNA-binding region" description="OmpR/PhoB-type" evidence="5">
    <location>
        <begin position="2"/>
        <end position="104"/>
    </location>
</feature>
<protein>
    <recommendedName>
        <fullName evidence="6">OmpR/PhoB-type domain-containing protein</fullName>
    </recommendedName>
</protein>
<dbReference type="Pfam" id="PF00931">
    <property type="entry name" value="NB-ARC"/>
    <property type="match status" value="1"/>
</dbReference>
<sequence>MGDVAGWSATGLRFSVLGPVRAWRDGVEVGLGSPQQRAILARLLLNHGHAVTLDQLVDAVWGDGPPARAVAALRTYASRMRAALEPDEGPSVLVSAGRTYRLRSLSVDLDEFERRVASAGAARADGRPADARELLVAALALCGGEPLAGVPGPYARGQRDRLAERVLGVLESRLELDLELGRHAEVAAEATALAAEHPLRERLRGVLMLALWRCGRQAEALGVFAETRRVLVEELGIEPGPDLAELHRRVLAADPGLAGATVRPSVPRPAQLPPDIADFTGRAGAVAGLATALTTSVGRAVAVVAVAGIGGVGKTTLALHVAHAVSGHFPDGQLYVDLQGVEAEPAEPGAVLAGFLRALGVAESAVPRGLGERAALFRSVVADRKVLVLLDNAHSVDQVRPLLPGAPGCAVLVTSRTRLSGLPAALVDLAVLEPEEAVELFVGVAGREQVVGERAAVLDVVAACGFLPLAVRVAASRLASRPQWTVACLSRKLADRGHRLRELRTGDLAVSEAFRLSYTRLDAVQARAFRLLALPEETDFSLPVAAAALDLDLCEAEDVLESLVDASLLHTRAPGRYGYHSLLKLYARQQIDRQEGPPIWRQVEAPVDLWSRRGDPLAASGARN</sequence>
<dbReference type="SMART" id="SM01043">
    <property type="entry name" value="BTAD"/>
    <property type="match status" value="1"/>
</dbReference>
<dbReference type="PROSITE" id="PS51755">
    <property type="entry name" value="OMPR_PHOB"/>
    <property type="match status" value="1"/>
</dbReference>
<reference evidence="7 8" key="1">
    <citation type="submission" date="2019-09" db="EMBL/GenBank/DDBJ databases">
        <title>Goodfellowia gen. nov., a new genus of the Pseudonocardineae related to Actinoalloteichus, containing Goodfellowia coeruleoviolacea gen. nov., comb. nov. gen. nov., comb. nov.</title>
        <authorList>
            <person name="Labeda D."/>
        </authorList>
    </citation>
    <scope>NUCLEOTIDE SEQUENCE [LARGE SCALE GENOMIC DNA]</scope>
    <source>
        <strain evidence="7 8">AN110305</strain>
    </source>
</reference>
<evidence type="ECO:0000256" key="1">
    <source>
        <dbReference type="ARBA" id="ARBA00005820"/>
    </source>
</evidence>
<dbReference type="CDD" id="cd15831">
    <property type="entry name" value="BTAD"/>
    <property type="match status" value="1"/>
</dbReference>
<comment type="caution">
    <text evidence="7">The sequence shown here is derived from an EMBL/GenBank/DDBJ whole genome shotgun (WGS) entry which is preliminary data.</text>
</comment>
<dbReference type="InterPro" id="IPR027417">
    <property type="entry name" value="P-loop_NTPase"/>
</dbReference>
<dbReference type="GO" id="GO:0003677">
    <property type="term" value="F:DNA binding"/>
    <property type="evidence" value="ECO:0007669"/>
    <property type="project" value="UniProtKB-UniRule"/>
</dbReference>
<dbReference type="SMART" id="SM00862">
    <property type="entry name" value="Trans_reg_C"/>
    <property type="match status" value="1"/>
</dbReference>
<keyword evidence="4" id="KW-0804">Transcription</keyword>
<dbReference type="SUPFAM" id="SSF46894">
    <property type="entry name" value="C-terminal effector domain of the bipartite response regulators"/>
    <property type="match status" value="1"/>
</dbReference>
<name>A0A5B2X346_9PSEU</name>
<dbReference type="OrthoDB" id="5521887at2"/>